<evidence type="ECO:0000256" key="3">
    <source>
        <dbReference type="ARBA" id="ARBA00023163"/>
    </source>
</evidence>
<evidence type="ECO:0000256" key="2">
    <source>
        <dbReference type="ARBA" id="ARBA00023125"/>
    </source>
</evidence>
<dbReference type="CDD" id="cd00090">
    <property type="entry name" value="HTH_ARSR"/>
    <property type="match status" value="1"/>
</dbReference>
<reference evidence="5" key="1">
    <citation type="journal article" date="2020" name="mSystems">
        <title>Genome- and Community-Level Interaction Insights into Carbon Utilization and Element Cycling Functions of Hydrothermarchaeota in Hydrothermal Sediment.</title>
        <authorList>
            <person name="Zhou Z."/>
            <person name="Liu Y."/>
            <person name="Xu W."/>
            <person name="Pan J."/>
            <person name="Luo Z.H."/>
            <person name="Li M."/>
        </authorList>
    </citation>
    <scope>NUCLEOTIDE SEQUENCE [LARGE SCALE GENOMIC DNA]</scope>
    <source>
        <strain evidence="5">SpSt-243</strain>
    </source>
</reference>
<comment type="caution">
    <text evidence="5">The sequence shown here is derived from an EMBL/GenBank/DDBJ whole genome shotgun (WGS) entry which is preliminary data.</text>
</comment>
<dbReference type="InterPro" id="IPR036388">
    <property type="entry name" value="WH-like_DNA-bd_sf"/>
</dbReference>
<organism evidence="5">
    <name type="scientific">Agrobacterium albertimagni</name>
    <dbReference type="NCBI Taxonomy" id="147266"/>
    <lineage>
        <taxon>Bacteria</taxon>
        <taxon>Pseudomonadati</taxon>
        <taxon>Pseudomonadota</taxon>
        <taxon>Alphaproteobacteria</taxon>
        <taxon>Hyphomicrobiales</taxon>
        <taxon>Rhizobiaceae</taxon>
        <taxon>Rhizobium/Agrobacterium group</taxon>
        <taxon>Agrobacterium</taxon>
    </lineage>
</organism>
<keyword evidence="3" id="KW-0804">Transcription</keyword>
<proteinExistence type="predicted"/>
<dbReference type="EMBL" id="DSKI01000560">
    <property type="protein sequence ID" value="HEB44166.1"/>
    <property type="molecule type" value="Genomic_DNA"/>
</dbReference>
<dbReference type="InterPro" id="IPR036390">
    <property type="entry name" value="WH_DNA-bd_sf"/>
</dbReference>
<dbReference type="InterPro" id="IPR011991">
    <property type="entry name" value="ArsR-like_HTH"/>
</dbReference>
<dbReference type="Pfam" id="PF01022">
    <property type="entry name" value="HTH_5"/>
    <property type="match status" value="1"/>
</dbReference>
<dbReference type="Gene3D" id="1.10.10.10">
    <property type="entry name" value="Winged helix-like DNA-binding domain superfamily/Winged helix DNA-binding domain"/>
    <property type="match status" value="1"/>
</dbReference>
<dbReference type="PROSITE" id="PS50987">
    <property type="entry name" value="HTH_ARSR_2"/>
    <property type="match status" value="1"/>
</dbReference>
<dbReference type="PRINTS" id="PR00778">
    <property type="entry name" value="HTHARSR"/>
</dbReference>
<dbReference type="PANTHER" id="PTHR43132:SF6">
    <property type="entry name" value="HTH-TYPE TRANSCRIPTIONAL REPRESSOR CZRA"/>
    <property type="match status" value="1"/>
</dbReference>
<protein>
    <submittedName>
        <fullName evidence="5">ArsR family transcriptional regulator</fullName>
    </submittedName>
</protein>
<evidence type="ECO:0000313" key="5">
    <source>
        <dbReference type="EMBL" id="HEB44166.1"/>
    </source>
</evidence>
<evidence type="ECO:0000256" key="1">
    <source>
        <dbReference type="ARBA" id="ARBA00023015"/>
    </source>
</evidence>
<dbReference type="PANTHER" id="PTHR43132">
    <property type="entry name" value="ARSENICAL RESISTANCE OPERON REPRESSOR ARSR-RELATED"/>
    <property type="match status" value="1"/>
</dbReference>
<dbReference type="SMART" id="SM00418">
    <property type="entry name" value="HTH_ARSR"/>
    <property type="match status" value="1"/>
</dbReference>
<accession>A0A7C1T4P6</accession>
<dbReference type="GO" id="GO:0003677">
    <property type="term" value="F:DNA binding"/>
    <property type="evidence" value="ECO:0007669"/>
    <property type="project" value="UniProtKB-KW"/>
</dbReference>
<dbReference type="InterPro" id="IPR051011">
    <property type="entry name" value="Metal_resp_trans_reg"/>
</dbReference>
<keyword evidence="2" id="KW-0238">DNA-binding</keyword>
<dbReference type="GO" id="GO:0003700">
    <property type="term" value="F:DNA-binding transcription factor activity"/>
    <property type="evidence" value="ECO:0007669"/>
    <property type="project" value="InterPro"/>
</dbReference>
<dbReference type="InterPro" id="IPR001845">
    <property type="entry name" value="HTH_ArsR_DNA-bd_dom"/>
</dbReference>
<dbReference type="AlphaFoldDB" id="A0A7C1T4P6"/>
<dbReference type="NCBIfam" id="NF033788">
    <property type="entry name" value="HTH_metalloreg"/>
    <property type="match status" value="1"/>
</dbReference>
<name>A0A7C1T4P6_9HYPH</name>
<sequence>MFKALSDRLRLKTLILLAERERSVGELCELEGEKIGTVSARLKVLLTARLVKRRKEGQSAIYAIADNHVLALIENAIEHACEHH</sequence>
<evidence type="ECO:0000259" key="4">
    <source>
        <dbReference type="PROSITE" id="PS50987"/>
    </source>
</evidence>
<feature type="domain" description="HTH arsR-type" evidence="4">
    <location>
        <begin position="1"/>
        <end position="84"/>
    </location>
</feature>
<dbReference type="SUPFAM" id="SSF46785">
    <property type="entry name" value="Winged helix' DNA-binding domain"/>
    <property type="match status" value="1"/>
</dbReference>
<gene>
    <name evidence="5" type="ORF">ENP70_10835</name>
</gene>
<keyword evidence="1" id="KW-0805">Transcription regulation</keyword>